<dbReference type="Pfam" id="PF03101">
    <property type="entry name" value="FAR1"/>
    <property type="match status" value="1"/>
</dbReference>
<evidence type="ECO:0000313" key="7">
    <source>
        <dbReference type="Proteomes" id="UP000626092"/>
    </source>
</evidence>
<organism evidence="6 7">
    <name type="scientific">Rhododendron simsii</name>
    <name type="common">Sims's rhododendron</name>
    <dbReference type="NCBI Taxonomy" id="118357"/>
    <lineage>
        <taxon>Eukaryota</taxon>
        <taxon>Viridiplantae</taxon>
        <taxon>Streptophyta</taxon>
        <taxon>Embryophyta</taxon>
        <taxon>Tracheophyta</taxon>
        <taxon>Spermatophyta</taxon>
        <taxon>Magnoliopsida</taxon>
        <taxon>eudicotyledons</taxon>
        <taxon>Gunneridae</taxon>
        <taxon>Pentapetalae</taxon>
        <taxon>asterids</taxon>
        <taxon>Ericales</taxon>
        <taxon>Ericaceae</taxon>
        <taxon>Ericoideae</taxon>
        <taxon>Rhodoreae</taxon>
        <taxon>Rhododendron</taxon>
    </lineage>
</organism>
<dbReference type="OrthoDB" id="2402896at2759"/>
<sequence length="762" mass="87894">MQSLDDIQLSSLSPSLQAQSFANPVQSSANSSKVLINPEVKDEFIPKIKQQFANIGEVQKFYNDYAKQAGFSTRVHSSKTNNGQITRKEFVCFKQGHKHRTTTGLVKRKRGIIREGCRAKVTVVRRGEGFEISQFVEGHNHPLTTPKKVHLLHSHRKVTPVQKSLMQQLGDANVPPFQQMSILEVQCGGLENVGFTKREIYNGRRDKKKLVDGHDGNMMYEYLQNEKEKNPGFAFSFETDDQQRMTHCFWADATCRRSYKYFGDVVVFDSTYDTNKYSLIFAPIVGVNHHGQTTLFGCAFLSDETCESFEWLFKEWLKAMPRGPPKMIITDQDLAMAKAIASTLPDTYHRLCIWHIVNKFSQKLGALAYIQHYEEFKKCIWNSENPDEFEARWLEIVQKAHLSSNEWLNDMYAIRAKWIPAYTKHIFSAHMTSSQRIESDHAFFKRYVSKNNSLLEFVTRFDRALSNLRHNELNLDHKDVNEKPVLKTSWLLEKRMSELYTRTIFYKFQEEIHQKDAYVFMKTDEDEHRCLWNVQRAEMEGSRCREILVNKSSNYVSCSCKMFEFDGIPCRHMLAFFARKQIMALPDEYILRRWTVAAKASMVLDDLGGERGKEICSDSMLMRRHRVFQRFSNVVDDAILTEEGTQILEEALESVTKRVALMKISREDGEGSGIRVPICLGSQLTYKEPLQVRAKGCGKRLKGGKEKAIKALRKCNGCGLTGQSHDKRNCPKLLNMYVYASKSSHDVRSNDEDGDEDDTDNE</sequence>
<dbReference type="Pfam" id="PF10551">
    <property type="entry name" value="MULE"/>
    <property type="match status" value="1"/>
</dbReference>
<feature type="domain" description="SWIM-type" evidence="5">
    <location>
        <begin position="545"/>
        <end position="581"/>
    </location>
</feature>
<evidence type="ECO:0000259" key="5">
    <source>
        <dbReference type="PROSITE" id="PS50966"/>
    </source>
</evidence>
<evidence type="ECO:0000256" key="4">
    <source>
        <dbReference type="PROSITE-ProRule" id="PRU00325"/>
    </source>
</evidence>
<dbReference type="Proteomes" id="UP000626092">
    <property type="component" value="Unassembled WGS sequence"/>
</dbReference>
<dbReference type="SMART" id="SM00575">
    <property type="entry name" value="ZnF_PMZ"/>
    <property type="match status" value="1"/>
</dbReference>
<evidence type="ECO:0000313" key="6">
    <source>
        <dbReference type="EMBL" id="KAF7132448.1"/>
    </source>
</evidence>
<keyword evidence="7" id="KW-1185">Reference proteome</keyword>
<dbReference type="EMBL" id="WJXA01000009">
    <property type="protein sequence ID" value="KAF7132448.1"/>
    <property type="molecule type" value="Genomic_DNA"/>
</dbReference>
<reference evidence="6" key="1">
    <citation type="submission" date="2019-11" db="EMBL/GenBank/DDBJ databases">
        <authorList>
            <person name="Liu Y."/>
            <person name="Hou J."/>
            <person name="Li T.-Q."/>
            <person name="Guan C.-H."/>
            <person name="Wu X."/>
            <person name="Wu H.-Z."/>
            <person name="Ling F."/>
            <person name="Zhang R."/>
            <person name="Shi X.-G."/>
            <person name="Ren J.-P."/>
            <person name="Chen E.-F."/>
            <person name="Sun J.-M."/>
        </authorList>
    </citation>
    <scope>NUCLEOTIDE SEQUENCE</scope>
    <source>
        <strain evidence="6">Adult_tree_wgs_1</strain>
        <tissue evidence="6">Leaves</tissue>
    </source>
</reference>
<dbReference type="InterPro" id="IPR007527">
    <property type="entry name" value="Znf_SWIM"/>
</dbReference>
<gene>
    <name evidence="6" type="ORF">RHSIM_Rhsim09G0160500</name>
</gene>
<dbReference type="PROSITE" id="PS50966">
    <property type="entry name" value="ZF_SWIM"/>
    <property type="match status" value="1"/>
</dbReference>
<evidence type="ECO:0000256" key="3">
    <source>
        <dbReference type="ARBA" id="ARBA00022833"/>
    </source>
</evidence>
<keyword evidence="3" id="KW-0862">Zinc</keyword>
<proteinExistence type="predicted"/>
<name>A0A834LBZ0_RHOSS</name>
<dbReference type="InterPro" id="IPR004330">
    <property type="entry name" value="FAR1_DNA_bnd_dom"/>
</dbReference>
<dbReference type="InterPro" id="IPR018289">
    <property type="entry name" value="MULE_transposase_dom"/>
</dbReference>
<keyword evidence="1" id="KW-0479">Metal-binding</keyword>
<comment type="caution">
    <text evidence="6">The sequence shown here is derived from an EMBL/GenBank/DDBJ whole genome shotgun (WGS) entry which is preliminary data.</text>
</comment>
<protein>
    <recommendedName>
        <fullName evidence="5">SWIM-type domain-containing protein</fullName>
    </recommendedName>
</protein>
<accession>A0A834LBZ0</accession>
<keyword evidence="2 4" id="KW-0863">Zinc-finger</keyword>
<dbReference type="AlphaFoldDB" id="A0A834LBZ0"/>
<evidence type="ECO:0000256" key="1">
    <source>
        <dbReference type="ARBA" id="ARBA00022723"/>
    </source>
</evidence>
<dbReference type="PANTHER" id="PTHR47718">
    <property type="entry name" value="OS01G0519700 PROTEIN"/>
    <property type="match status" value="1"/>
</dbReference>
<dbReference type="GO" id="GO:0008270">
    <property type="term" value="F:zinc ion binding"/>
    <property type="evidence" value="ECO:0007669"/>
    <property type="project" value="UniProtKB-KW"/>
</dbReference>
<dbReference type="InterPro" id="IPR006564">
    <property type="entry name" value="Znf_PMZ"/>
</dbReference>
<dbReference type="Pfam" id="PF04434">
    <property type="entry name" value="SWIM"/>
    <property type="match status" value="1"/>
</dbReference>
<evidence type="ECO:0000256" key="2">
    <source>
        <dbReference type="ARBA" id="ARBA00022771"/>
    </source>
</evidence>